<feature type="compositionally biased region" description="Basic and acidic residues" evidence="2">
    <location>
        <begin position="84"/>
        <end position="96"/>
    </location>
</feature>
<comment type="caution">
    <text evidence="3">The sequence shown here is derived from an EMBL/GenBank/DDBJ whole genome shotgun (WGS) entry which is preliminary data.</text>
</comment>
<feature type="region of interest" description="Disordered" evidence="2">
    <location>
        <begin position="310"/>
        <end position="329"/>
    </location>
</feature>
<feature type="region of interest" description="Disordered" evidence="2">
    <location>
        <begin position="656"/>
        <end position="722"/>
    </location>
</feature>
<gene>
    <name evidence="3" type="ORF">QJS10_CPA02g00468</name>
</gene>
<feature type="compositionally biased region" description="Polar residues" evidence="2">
    <location>
        <begin position="124"/>
        <end position="136"/>
    </location>
</feature>
<feature type="coiled-coil region" evidence="1">
    <location>
        <begin position="974"/>
        <end position="1001"/>
    </location>
</feature>
<evidence type="ECO:0000313" key="3">
    <source>
        <dbReference type="EMBL" id="KAK1323859.1"/>
    </source>
</evidence>
<dbReference type="Proteomes" id="UP001180020">
    <property type="component" value="Unassembled WGS sequence"/>
</dbReference>
<feature type="compositionally biased region" description="Basic residues" evidence="2">
    <location>
        <begin position="580"/>
        <end position="589"/>
    </location>
</feature>
<keyword evidence="4" id="KW-1185">Reference proteome</keyword>
<feature type="compositionally biased region" description="Basic and acidic residues" evidence="2">
    <location>
        <begin position="448"/>
        <end position="461"/>
    </location>
</feature>
<feature type="compositionally biased region" description="Polar residues" evidence="2">
    <location>
        <begin position="417"/>
        <end position="429"/>
    </location>
</feature>
<feature type="compositionally biased region" description="Basic residues" evidence="2">
    <location>
        <begin position="318"/>
        <end position="327"/>
    </location>
</feature>
<name>A0AAV9FFJ8_ACOCL</name>
<accession>A0AAV9FFJ8</accession>
<evidence type="ECO:0000256" key="2">
    <source>
        <dbReference type="SAM" id="MobiDB-lite"/>
    </source>
</evidence>
<organism evidence="3 4">
    <name type="scientific">Acorus calamus</name>
    <name type="common">Sweet flag</name>
    <dbReference type="NCBI Taxonomy" id="4465"/>
    <lineage>
        <taxon>Eukaryota</taxon>
        <taxon>Viridiplantae</taxon>
        <taxon>Streptophyta</taxon>
        <taxon>Embryophyta</taxon>
        <taxon>Tracheophyta</taxon>
        <taxon>Spermatophyta</taxon>
        <taxon>Magnoliopsida</taxon>
        <taxon>Liliopsida</taxon>
        <taxon>Acoraceae</taxon>
        <taxon>Acorus</taxon>
    </lineage>
</organism>
<reference evidence="3" key="2">
    <citation type="submission" date="2023-06" db="EMBL/GenBank/DDBJ databases">
        <authorList>
            <person name="Ma L."/>
            <person name="Liu K.-W."/>
            <person name="Li Z."/>
            <person name="Hsiao Y.-Y."/>
            <person name="Qi Y."/>
            <person name="Fu T."/>
            <person name="Tang G."/>
            <person name="Zhang D."/>
            <person name="Sun W.-H."/>
            <person name="Liu D.-K."/>
            <person name="Li Y."/>
            <person name="Chen G.-Z."/>
            <person name="Liu X.-D."/>
            <person name="Liao X.-Y."/>
            <person name="Jiang Y.-T."/>
            <person name="Yu X."/>
            <person name="Hao Y."/>
            <person name="Huang J."/>
            <person name="Zhao X.-W."/>
            <person name="Ke S."/>
            <person name="Chen Y.-Y."/>
            <person name="Wu W.-L."/>
            <person name="Hsu J.-L."/>
            <person name="Lin Y.-F."/>
            <person name="Huang M.-D."/>
            <person name="Li C.-Y."/>
            <person name="Huang L."/>
            <person name="Wang Z.-W."/>
            <person name="Zhao X."/>
            <person name="Zhong W.-Y."/>
            <person name="Peng D.-H."/>
            <person name="Ahmad S."/>
            <person name="Lan S."/>
            <person name="Zhang J.-S."/>
            <person name="Tsai W.-C."/>
            <person name="Van De Peer Y."/>
            <person name="Liu Z.-J."/>
        </authorList>
    </citation>
    <scope>NUCLEOTIDE SEQUENCE</scope>
    <source>
        <strain evidence="3">CP</strain>
        <tissue evidence="3">Leaves</tissue>
    </source>
</reference>
<feature type="compositionally biased region" description="Polar residues" evidence="2">
    <location>
        <begin position="1504"/>
        <end position="1532"/>
    </location>
</feature>
<feature type="compositionally biased region" description="Basic residues" evidence="2">
    <location>
        <begin position="603"/>
        <end position="618"/>
    </location>
</feature>
<protein>
    <submittedName>
        <fullName evidence="3">Uncharacterized protein</fullName>
    </submittedName>
</protein>
<feature type="compositionally biased region" description="Polar residues" evidence="2">
    <location>
        <begin position="711"/>
        <end position="722"/>
    </location>
</feature>
<reference evidence="3" key="1">
    <citation type="journal article" date="2023" name="Nat. Commun.">
        <title>Diploid and tetraploid genomes of Acorus and the evolution of monocots.</title>
        <authorList>
            <person name="Ma L."/>
            <person name="Liu K.W."/>
            <person name="Li Z."/>
            <person name="Hsiao Y.Y."/>
            <person name="Qi Y."/>
            <person name="Fu T."/>
            <person name="Tang G.D."/>
            <person name="Zhang D."/>
            <person name="Sun W.H."/>
            <person name="Liu D.K."/>
            <person name="Li Y."/>
            <person name="Chen G.Z."/>
            <person name="Liu X.D."/>
            <person name="Liao X.Y."/>
            <person name="Jiang Y.T."/>
            <person name="Yu X."/>
            <person name="Hao Y."/>
            <person name="Huang J."/>
            <person name="Zhao X.W."/>
            <person name="Ke S."/>
            <person name="Chen Y.Y."/>
            <person name="Wu W.L."/>
            <person name="Hsu J.L."/>
            <person name="Lin Y.F."/>
            <person name="Huang M.D."/>
            <person name="Li C.Y."/>
            <person name="Huang L."/>
            <person name="Wang Z.W."/>
            <person name="Zhao X."/>
            <person name="Zhong W.Y."/>
            <person name="Peng D.H."/>
            <person name="Ahmad S."/>
            <person name="Lan S."/>
            <person name="Zhang J.S."/>
            <person name="Tsai W.C."/>
            <person name="Van de Peer Y."/>
            <person name="Liu Z.J."/>
        </authorList>
    </citation>
    <scope>NUCLEOTIDE SEQUENCE</scope>
    <source>
        <strain evidence="3">CP</strain>
    </source>
</reference>
<feature type="region of interest" description="Disordered" evidence="2">
    <location>
        <begin position="349"/>
        <end position="627"/>
    </location>
</feature>
<keyword evidence="1" id="KW-0175">Coiled coil</keyword>
<evidence type="ECO:0000256" key="1">
    <source>
        <dbReference type="SAM" id="Coils"/>
    </source>
</evidence>
<feature type="compositionally biased region" description="Basic and acidic residues" evidence="2">
    <location>
        <begin position="1542"/>
        <end position="1553"/>
    </location>
</feature>
<feature type="compositionally biased region" description="Polar residues" evidence="2">
    <location>
        <begin position="462"/>
        <end position="478"/>
    </location>
</feature>
<feature type="region of interest" description="Disordered" evidence="2">
    <location>
        <begin position="38"/>
        <end position="143"/>
    </location>
</feature>
<feature type="compositionally biased region" description="Basic and acidic residues" evidence="2">
    <location>
        <begin position="1050"/>
        <end position="1060"/>
    </location>
</feature>
<sequence length="1553" mass="169404">MDLRSMKRKELQALCKKHNIPANVSTSQMVETLESLLKKASKGRSSARSKGGPKPAIKGFASVGGVAKRTAKKVHFSPVDETFEFERSARSADGRRSTRASSRSRRRSGSEGAGELFDEKQDFKSSQTQGRSTRSGSRVRITRSLSKGVKLGSGEVKVMGGPAVRTLRSRIIETSGAVESKSLESSSVRIRRSRVGLEVEAVQPSVVEKPRVSKRVKGMKVEERSEVPVLRTLRGRVIVGNQRELDVHDGTHVGSKRKDTILMETKGMKRRKVDQTLENEVSASGVVFPVMRVTRQAKKLILEASKGANAGLAAKSGSSKRSKKVSSKRGALIVEEQKVSVQIPRRVTRSSAKGGVEVVEKGGSLKQSRKVASEIQNPIDEPLPRSSPLRRTRRNVLKMENYSPAVLKGSEKKQKNPDFSGQNPTTSAVIQKVKKKSPQSGKVSSEIHLQRSERSSLKHENSSPLRQLGRNTPKNEISSPAVLKGSKKQQKTPDFDTQKVNKKSPLFEKLVQAKKLVQKPGNEGSVSRAGSRKRSRNLVVQKETESSSSGHPSRRLRRDVSMVEKSSQVVLKKTSGGRTAKTRTPRGLRKLGSVDASPASATVRKKSEKSHLTKKSLQRTRQPAPEYMSSAAEVLKLVSDGSTRKTVTYKELKNLVLDGVGTPPSSGGSLKRSGRNVSKDVQGSSVQKPGNDGGFTKSASRKRPREFISESEASASLSVDGNLGANSVECNGGITKGEVSLGPHAETVLPIQPIENLSCDIDEGPYSSLQNESTDVIATGPDARNVVSANQETLAEDHVADSVGFASGDLGDLVVDDYSAETQKLDSQNHKDASEDNQIAQNVSVENITEGDGELGNKLRNEFVEESQGTVAYSCGQETYGKTHCDNGVALGNSERSDTDENGASENKDYASPSEKDIVCGCIPLDGQHEEGIDGEQHLTSMPEETNIPSELHEEAENVGEEKADLREAVNQGVEMMEERLNEETQVIDEHEIVAESLSRNLVVDVFKEDKMTAEEEVFNTLEMQSVRPVIKDDQVEKNGNKSAENSDSGLHEESKMEEKHIDVKTLHEDLKDDINIEEGVQTCQEMLRSDSSNENLGQVSSHIFEAELGCEDFGMAKENESLQMNEESCCDDQSEAGANEKAETMNLEKDEEPELIKEKDCVKSTEEKLNQGIPDKLQMNLTSTSTLKNGEESVNAKCMELHAVCGIGEDCGKLNASTGMPTPAAGQHQDPESNLKEELCAEQSLSADKHRDDNVDDQFINSEVVAATKGEDFLVFDMVQNSGLVKSLESVTMRETRREEVSVDVEDSQTVSKAHSIETIEANIEVVEASSNPDPMVQDAQRNLDHDGHEAVNLNNSDTTCFELNPATVDCLLEDINDKGKEDLSDTFLDWLNCEDGEEVGPSDYVEGSSQNVEEVSAPDVVDRPSQKVLEDARSWPVDILEEYPSSHAAIGEDNHTSNSQGLVDRAEARIDLNTPHKVAQARSIVEDDIENKCKHGEVVTEINQSSASSIQPEESTLVSQAAATPIQSPSPSMPLYLDHGSVHNKKDVNMQ</sequence>
<feature type="region of interest" description="Disordered" evidence="2">
    <location>
        <begin position="1504"/>
        <end position="1553"/>
    </location>
</feature>
<feature type="compositionally biased region" description="Basic and acidic residues" evidence="2">
    <location>
        <begin position="1031"/>
        <end position="1040"/>
    </location>
</feature>
<proteinExistence type="predicted"/>
<evidence type="ECO:0000313" key="4">
    <source>
        <dbReference type="Proteomes" id="UP001180020"/>
    </source>
</evidence>
<feature type="region of interest" description="Disordered" evidence="2">
    <location>
        <begin position="886"/>
        <end position="913"/>
    </location>
</feature>
<feature type="compositionally biased region" description="Polar residues" evidence="2">
    <location>
        <begin position="675"/>
        <end position="688"/>
    </location>
</feature>
<feature type="region of interest" description="Disordered" evidence="2">
    <location>
        <begin position="1031"/>
        <end position="1060"/>
    </location>
</feature>
<dbReference type="EMBL" id="JAUJYO010000002">
    <property type="protein sequence ID" value="KAK1323859.1"/>
    <property type="molecule type" value="Genomic_DNA"/>
</dbReference>